<evidence type="ECO:0000256" key="2">
    <source>
        <dbReference type="ARBA" id="ARBA00022723"/>
    </source>
</evidence>
<dbReference type="AlphaFoldDB" id="A0AA96VDL1"/>
<keyword evidence="1" id="KW-0645">Protease</keyword>
<dbReference type="GO" id="GO:0031012">
    <property type="term" value="C:extracellular matrix"/>
    <property type="evidence" value="ECO:0007669"/>
    <property type="project" value="InterPro"/>
</dbReference>
<organism evidence="6 7">
    <name type="scientific">Methanolapillus millepedarum</name>
    <dbReference type="NCBI Taxonomy" id="3028296"/>
    <lineage>
        <taxon>Archaea</taxon>
        <taxon>Methanobacteriati</taxon>
        <taxon>Methanobacteriota</taxon>
        <taxon>Stenosarchaea group</taxon>
        <taxon>Methanomicrobia</taxon>
        <taxon>Methanosarcinales</taxon>
        <taxon>Methanosarcinaceae</taxon>
        <taxon>Methanolapillus</taxon>
    </lineage>
</organism>
<dbReference type="EMBL" id="CP131060">
    <property type="protein sequence ID" value="WNY24737.1"/>
    <property type="molecule type" value="Genomic_DNA"/>
</dbReference>
<evidence type="ECO:0000259" key="5">
    <source>
        <dbReference type="Pfam" id="PF00413"/>
    </source>
</evidence>
<gene>
    <name evidence="6" type="ORF">MsAc7_02610</name>
</gene>
<proteinExistence type="predicted"/>
<dbReference type="InterPro" id="IPR001818">
    <property type="entry name" value="Pept_M10_metallopeptidase"/>
</dbReference>
<dbReference type="GO" id="GO:0008270">
    <property type="term" value="F:zinc ion binding"/>
    <property type="evidence" value="ECO:0007669"/>
    <property type="project" value="InterPro"/>
</dbReference>
<keyword evidence="7" id="KW-1185">Reference proteome</keyword>
<dbReference type="GO" id="GO:0006508">
    <property type="term" value="P:proteolysis"/>
    <property type="evidence" value="ECO:0007669"/>
    <property type="project" value="UniProtKB-KW"/>
</dbReference>
<keyword evidence="3" id="KW-0378">Hydrolase</keyword>
<reference evidence="6 7" key="1">
    <citation type="submission" date="2023-07" db="EMBL/GenBank/DDBJ databases">
        <title>Closed genoem sequence of Methanosarcinaceae archaeon Ac7.</title>
        <authorList>
            <person name="Poehlein A."/>
            <person name="Protasov E."/>
            <person name="Platt K."/>
            <person name="Reeh H."/>
            <person name="Daniel R."/>
            <person name="Brune A."/>
        </authorList>
    </citation>
    <scope>NUCLEOTIDE SEQUENCE [LARGE SCALE GENOMIC DNA]</scope>
    <source>
        <strain evidence="6 7">Ac7</strain>
    </source>
</reference>
<dbReference type="SUPFAM" id="SSF55486">
    <property type="entry name" value="Metalloproteases ('zincins'), catalytic domain"/>
    <property type="match status" value="1"/>
</dbReference>
<dbReference type="RefSeq" id="WP_338102810.1">
    <property type="nucleotide sequence ID" value="NZ_CP131060.1"/>
</dbReference>
<evidence type="ECO:0000256" key="3">
    <source>
        <dbReference type="ARBA" id="ARBA00022801"/>
    </source>
</evidence>
<dbReference type="Proteomes" id="UP001303587">
    <property type="component" value="Chromosome"/>
</dbReference>
<dbReference type="GeneID" id="89229385"/>
<feature type="domain" description="Peptidase M10 metallopeptidase" evidence="5">
    <location>
        <begin position="125"/>
        <end position="201"/>
    </location>
</feature>
<keyword evidence="2" id="KW-0479">Metal-binding</keyword>
<protein>
    <recommendedName>
        <fullName evidence="5">Peptidase M10 metallopeptidase domain-containing protein</fullName>
    </recommendedName>
</protein>
<dbReference type="PROSITE" id="PS51257">
    <property type="entry name" value="PROKAR_LIPOPROTEIN"/>
    <property type="match status" value="1"/>
</dbReference>
<accession>A0AA96VDL1</accession>
<name>A0AA96VDL1_9EURY</name>
<evidence type="ECO:0000313" key="6">
    <source>
        <dbReference type="EMBL" id="WNY24737.1"/>
    </source>
</evidence>
<evidence type="ECO:0000256" key="1">
    <source>
        <dbReference type="ARBA" id="ARBA00022670"/>
    </source>
</evidence>
<dbReference type="Gene3D" id="3.40.390.10">
    <property type="entry name" value="Collagenase (Catalytic Domain)"/>
    <property type="match status" value="1"/>
</dbReference>
<sequence length="397" mass="44967">MRRNLSIFLICILLFMLSCNMVNAYNILWVNGQNCSNGVYTLNIPVTYTNDFNGTEKQAIMQASGQWCVPTFNFSRELWFFENGSYNTSQGVAFRKSPTLISGSNNLAETQITMKKYGNNKYFIEKSVVTFNSNLNWTTNLSQANSNSTLNYFNTTALHELGHCIGLDHDSVTDPYAAMSIYNKQYRSVRQDDVNGLRIIYNKIVALSVPIDEQNAENYLLLLNISDSDSEKECCDTIIQIIGCGDPISDDLMVEKSDLIIRGTVKSIMPAEWSTNNKLAPKDTSDYVIYHDVMIDVEEIYKGNLSKDVDSIYVRKIGGIADNVEMITDSVDYYEGEEVILYLSEDTNSLTKDIGPKHYFEIDKKGQLFIIDNETIVNAYGEKVDIEKTSFTTFIKI</sequence>
<dbReference type="GO" id="GO:0004222">
    <property type="term" value="F:metalloendopeptidase activity"/>
    <property type="evidence" value="ECO:0007669"/>
    <property type="project" value="InterPro"/>
</dbReference>
<evidence type="ECO:0000256" key="4">
    <source>
        <dbReference type="ARBA" id="ARBA00022833"/>
    </source>
</evidence>
<dbReference type="Pfam" id="PF00413">
    <property type="entry name" value="Peptidase_M10"/>
    <property type="match status" value="1"/>
</dbReference>
<evidence type="ECO:0000313" key="7">
    <source>
        <dbReference type="Proteomes" id="UP001303587"/>
    </source>
</evidence>
<dbReference type="InterPro" id="IPR024079">
    <property type="entry name" value="MetalloPept_cat_dom_sf"/>
</dbReference>
<keyword evidence="4" id="KW-0862">Zinc</keyword>